<evidence type="ECO:0000256" key="1">
    <source>
        <dbReference type="SAM" id="MobiDB-lite"/>
    </source>
</evidence>
<feature type="region of interest" description="Disordered" evidence="1">
    <location>
        <begin position="40"/>
        <end position="78"/>
    </location>
</feature>
<name>A0A9Q1J809_SYNKA</name>
<accession>A0A9Q1J809</accession>
<evidence type="ECO:0000313" key="3">
    <source>
        <dbReference type="Proteomes" id="UP001152622"/>
    </source>
</evidence>
<proteinExistence type="predicted"/>
<dbReference type="Proteomes" id="UP001152622">
    <property type="component" value="Chromosome 3"/>
</dbReference>
<comment type="caution">
    <text evidence="2">The sequence shown here is derived from an EMBL/GenBank/DDBJ whole genome shotgun (WGS) entry which is preliminary data.</text>
</comment>
<dbReference type="AlphaFoldDB" id="A0A9Q1J809"/>
<organism evidence="2 3">
    <name type="scientific">Synaphobranchus kaupii</name>
    <name type="common">Kaup's arrowtooth eel</name>
    <dbReference type="NCBI Taxonomy" id="118154"/>
    <lineage>
        <taxon>Eukaryota</taxon>
        <taxon>Metazoa</taxon>
        <taxon>Chordata</taxon>
        <taxon>Craniata</taxon>
        <taxon>Vertebrata</taxon>
        <taxon>Euteleostomi</taxon>
        <taxon>Actinopterygii</taxon>
        <taxon>Neopterygii</taxon>
        <taxon>Teleostei</taxon>
        <taxon>Anguilliformes</taxon>
        <taxon>Synaphobranchidae</taxon>
        <taxon>Synaphobranchus</taxon>
    </lineage>
</organism>
<reference evidence="2" key="1">
    <citation type="journal article" date="2023" name="Science">
        <title>Genome structures resolve the early diversification of teleost fishes.</title>
        <authorList>
            <person name="Parey E."/>
            <person name="Louis A."/>
            <person name="Montfort J."/>
            <person name="Bouchez O."/>
            <person name="Roques C."/>
            <person name="Iampietro C."/>
            <person name="Lluch J."/>
            <person name="Castinel A."/>
            <person name="Donnadieu C."/>
            <person name="Desvignes T."/>
            <person name="Floi Bucao C."/>
            <person name="Jouanno E."/>
            <person name="Wen M."/>
            <person name="Mejri S."/>
            <person name="Dirks R."/>
            <person name="Jansen H."/>
            <person name="Henkel C."/>
            <person name="Chen W.J."/>
            <person name="Zahm M."/>
            <person name="Cabau C."/>
            <person name="Klopp C."/>
            <person name="Thompson A.W."/>
            <person name="Robinson-Rechavi M."/>
            <person name="Braasch I."/>
            <person name="Lecointre G."/>
            <person name="Bobe J."/>
            <person name="Postlethwait J.H."/>
            <person name="Berthelot C."/>
            <person name="Roest Crollius H."/>
            <person name="Guiguen Y."/>
        </authorList>
    </citation>
    <scope>NUCLEOTIDE SEQUENCE</scope>
    <source>
        <strain evidence="2">WJC10195</strain>
    </source>
</reference>
<evidence type="ECO:0000313" key="2">
    <source>
        <dbReference type="EMBL" id="KAJ8370668.1"/>
    </source>
</evidence>
<dbReference type="EMBL" id="JAINUF010000003">
    <property type="protein sequence ID" value="KAJ8370668.1"/>
    <property type="molecule type" value="Genomic_DNA"/>
</dbReference>
<keyword evidence="3" id="KW-1185">Reference proteome</keyword>
<protein>
    <submittedName>
        <fullName evidence="2">Uncharacterized protein</fullName>
    </submittedName>
</protein>
<gene>
    <name evidence="2" type="ORF">SKAU_G00106960</name>
</gene>
<sequence>MVLAPADPQTGQKVIRLCPSTCCDMRRVAPCLLRVFGERGQSSVAPVASRGPCTDSHVRRRKKKEDDPSLGDSVPVARLRSQSRVTLHQDVRSLGARFSK</sequence>
<dbReference type="OrthoDB" id="10529306at2759"/>